<feature type="region of interest" description="Disordered" evidence="1">
    <location>
        <begin position="641"/>
        <end position="697"/>
    </location>
</feature>
<dbReference type="HOGENOM" id="CLU_314633_0_0_1"/>
<accession>H3GIV9</accession>
<dbReference type="VEuPathDB" id="FungiDB:KRP22_1918"/>
<evidence type="ECO:0000313" key="2">
    <source>
        <dbReference type="EnsemblProtists" id="Phyra76023"/>
    </source>
</evidence>
<dbReference type="EnsemblProtists" id="Phyra76023">
    <property type="protein sequence ID" value="Phyra76023"/>
    <property type="gene ID" value="Phyra76023"/>
</dbReference>
<keyword evidence="3" id="KW-1185">Reference proteome</keyword>
<dbReference type="EMBL" id="DS566012">
    <property type="status" value="NOT_ANNOTATED_CDS"/>
    <property type="molecule type" value="Genomic_DNA"/>
</dbReference>
<feature type="region of interest" description="Disordered" evidence="1">
    <location>
        <begin position="338"/>
        <end position="427"/>
    </location>
</feature>
<dbReference type="AlphaFoldDB" id="H3GIV9"/>
<dbReference type="eggNOG" id="ENOG502RQU8">
    <property type="taxonomic scope" value="Eukaryota"/>
</dbReference>
<feature type="region of interest" description="Disordered" evidence="1">
    <location>
        <begin position="475"/>
        <end position="502"/>
    </location>
</feature>
<name>H3GIV9_PHYRM</name>
<organism evidence="2 3">
    <name type="scientific">Phytophthora ramorum</name>
    <name type="common">Sudden oak death agent</name>
    <dbReference type="NCBI Taxonomy" id="164328"/>
    <lineage>
        <taxon>Eukaryota</taxon>
        <taxon>Sar</taxon>
        <taxon>Stramenopiles</taxon>
        <taxon>Oomycota</taxon>
        <taxon>Peronosporomycetes</taxon>
        <taxon>Peronosporales</taxon>
        <taxon>Peronosporaceae</taxon>
        <taxon>Phytophthora</taxon>
    </lineage>
</organism>
<sequence length="834" mass="91854">MATRTKTAAQIYFKMRFKQVKEASRLSYGCSVALELFNGHLMMVGSPDGQVKGYKDRAIITLLDLADVRSAGSIRYGDSVWLQLSVGPGDVSWEQGGVLGAKVREAPQLKALGLLNDDSIRNDVQAPASVGYPIPVTAYLPKSRDDGDMQVDEIQSRLRNKSAKMLGKWIIRSANFVYNNDEVYLEQDWFYLGADSDAGVAVLRQLPPAIAGKDINPGEYVVERRGAWKLRLLDSSSGSAGLSLAQQQMERLLLRAKSQLKQSQRMRSGQTKVYGPNLRGGTGFTAQLRSQVAASTRQTESRYADRQEWRLKRIDQHMSEKARSMNVAIGFEDSTVLTRRGSSRPNSGLSASENSARRESGAVAVSERPQRRDSLRRSSSVDVIGTGRRQSNASSPRVDKNVNQAERNSAKPSSARSTTSLPGASSSVSSCGLCHSSSIGYNLCCQFRDVMQVLEQERLVENVGTRNDHNATLGETTAFGAAPGSKRTARGRAGRTARSDDVVATTTVPSNFLGRDAGSRDTVRRGADAMADTRGTTPLMAHNASPQAQQLNDRVLQLFAKEDAAMVGLIKYKEKEAHRAMYADTQARAGLSPVAAHFRERFKHIGIFMQMHRQQQQAQQDGIGGHYQKLHADLYSAGSRARAADDFDPDYDSEDDYGDSEGSVDDPDQALEPQQASSMPPEEPRKQSDESIPPDTERLFPTTEELEHLTPVDTKAALVLYVQNRTAMAEMLDGYAELVDTQMIPTLKSSLTTRNRGALVEALDFVARSSEFVCARRVQVFVAKLLHAVAESDVGDFTSFQKEFDELVVELQGAVNFIRFFLQTRASRRKDKHT</sequence>
<reference evidence="3" key="1">
    <citation type="journal article" date="2006" name="Science">
        <title>Phytophthora genome sequences uncover evolutionary origins and mechanisms of pathogenesis.</title>
        <authorList>
            <person name="Tyler B.M."/>
            <person name="Tripathy S."/>
            <person name="Zhang X."/>
            <person name="Dehal P."/>
            <person name="Jiang R.H."/>
            <person name="Aerts A."/>
            <person name="Arredondo F.D."/>
            <person name="Baxter L."/>
            <person name="Bensasson D."/>
            <person name="Beynon J.L."/>
            <person name="Chapman J."/>
            <person name="Damasceno C.M."/>
            <person name="Dorrance A.E."/>
            <person name="Dou D."/>
            <person name="Dickerman A.W."/>
            <person name="Dubchak I.L."/>
            <person name="Garbelotto M."/>
            <person name="Gijzen M."/>
            <person name="Gordon S.G."/>
            <person name="Govers F."/>
            <person name="Grunwald N.J."/>
            <person name="Huang W."/>
            <person name="Ivors K.L."/>
            <person name="Jones R.W."/>
            <person name="Kamoun S."/>
            <person name="Krampis K."/>
            <person name="Lamour K.H."/>
            <person name="Lee M.K."/>
            <person name="McDonald W.H."/>
            <person name="Medina M."/>
            <person name="Meijer H.J."/>
            <person name="Nordberg E.K."/>
            <person name="Maclean D.J."/>
            <person name="Ospina-Giraldo M.D."/>
            <person name="Morris P.F."/>
            <person name="Phuntumart V."/>
            <person name="Putnam N.H."/>
            <person name="Rash S."/>
            <person name="Rose J.K."/>
            <person name="Sakihama Y."/>
            <person name="Salamov A.A."/>
            <person name="Savidor A."/>
            <person name="Scheuring C.F."/>
            <person name="Smith B.M."/>
            <person name="Sobral B.W."/>
            <person name="Terry A."/>
            <person name="Torto-Alalibo T.A."/>
            <person name="Win J."/>
            <person name="Xu Z."/>
            <person name="Zhang H."/>
            <person name="Grigoriev I.V."/>
            <person name="Rokhsar D.S."/>
            <person name="Boore J.L."/>
        </authorList>
    </citation>
    <scope>NUCLEOTIDE SEQUENCE [LARGE SCALE GENOMIC DNA]</scope>
    <source>
        <strain evidence="3">Pr102</strain>
    </source>
</reference>
<evidence type="ECO:0000313" key="3">
    <source>
        <dbReference type="Proteomes" id="UP000005238"/>
    </source>
</evidence>
<feature type="compositionally biased region" description="Acidic residues" evidence="1">
    <location>
        <begin position="646"/>
        <end position="669"/>
    </location>
</feature>
<feature type="compositionally biased region" description="Polar residues" evidence="1">
    <location>
        <begin position="388"/>
        <end position="416"/>
    </location>
</feature>
<reference evidence="2" key="2">
    <citation type="submission" date="2015-06" db="UniProtKB">
        <authorList>
            <consortium name="EnsemblProtists"/>
        </authorList>
    </citation>
    <scope>IDENTIFICATION</scope>
    <source>
        <strain evidence="2">Pr102</strain>
    </source>
</reference>
<feature type="compositionally biased region" description="Low complexity" evidence="1">
    <location>
        <begin position="417"/>
        <end position="427"/>
    </location>
</feature>
<evidence type="ECO:0000256" key="1">
    <source>
        <dbReference type="SAM" id="MobiDB-lite"/>
    </source>
</evidence>
<protein>
    <submittedName>
        <fullName evidence="2">Uncharacterized protein</fullName>
    </submittedName>
</protein>
<dbReference type="InParanoid" id="H3GIV9"/>
<dbReference type="Proteomes" id="UP000005238">
    <property type="component" value="Unassembled WGS sequence"/>
</dbReference>
<proteinExistence type="predicted"/>
<dbReference type="OMA" id="ANDEKAM"/>
<dbReference type="VEuPathDB" id="FungiDB:KRP23_9394"/>
<feature type="compositionally biased region" description="Polar residues" evidence="1">
    <location>
        <begin position="343"/>
        <end position="354"/>
    </location>
</feature>